<organism evidence="2 3">
    <name type="scientific">Christiangramia fulva</name>
    <dbReference type="NCBI Taxonomy" id="2126553"/>
    <lineage>
        <taxon>Bacteria</taxon>
        <taxon>Pseudomonadati</taxon>
        <taxon>Bacteroidota</taxon>
        <taxon>Flavobacteriia</taxon>
        <taxon>Flavobacteriales</taxon>
        <taxon>Flavobacteriaceae</taxon>
        <taxon>Christiangramia</taxon>
    </lineage>
</organism>
<evidence type="ECO:0000313" key="2">
    <source>
        <dbReference type="EMBL" id="AVR46686.1"/>
    </source>
</evidence>
<feature type="signal peptide" evidence="1">
    <location>
        <begin position="1"/>
        <end position="20"/>
    </location>
</feature>
<keyword evidence="3" id="KW-1185">Reference proteome</keyword>
<protein>
    <recommendedName>
        <fullName evidence="4">Sensor of ECF-type sigma factor</fullName>
    </recommendedName>
</protein>
<evidence type="ECO:0000256" key="1">
    <source>
        <dbReference type="SAM" id="SignalP"/>
    </source>
</evidence>
<dbReference type="AlphaFoldDB" id="A0A2R3Z8T8"/>
<reference evidence="3" key="1">
    <citation type="submission" date="2018-03" db="EMBL/GenBank/DDBJ databases">
        <title>Gramella fulva sp. nov., isolated from a dry surface of tidal flat.</title>
        <authorList>
            <person name="Hwang S.H."/>
            <person name="Hwang W.M."/>
            <person name="Kang K."/>
            <person name="Ahn T.-Y."/>
        </authorList>
    </citation>
    <scope>NUCLEOTIDE SEQUENCE [LARGE SCALE GENOMIC DNA]</scope>
    <source>
        <strain evidence="3">SH35</strain>
    </source>
</reference>
<sequence>MKKVILFISVFVGLTNLSFAQEDPDREAHWERIKALKVAFFTQEMNFSDKVAEKFWPIYNKYEKERGELFKREHADINVECLNENQANEYLSEFLSVENEEYRIKKQLFKDLREFMSAKEILKIYKLEDEFHRKLFKEYRSKKGGKNNNSSE</sequence>
<dbReference type="OrthoDB" id="675330at2"/>
<evidence type="ECO:0008006" key="4">
    <source>
        <dbReference type="Google" id="ProtNLM"/>
    </source>
</evidence>
<dbReference type="RefSeq" id="WP_107013457.1">
    <property type="nucleotide sequence ID" value="NZ_CP028136.1"/>
</dbReference>
<proteinExistence type="predicted"/>
<gene>
    <name evidence="2" type="ORF">C7S20_16210</name>
</gene>
<dbReference type="KEGG" id="grs:C7S20_16210"/>
<feature type="chain" id="PRO_5015313563" description="Sensor of ECF-type sigma factor" evidence="1">
    <location>
        <begin position="21"/>
        <end position="152"/>
    </location>
</feature>
<dbReference type="EMBL" id="CP028136">
    <property type="protein sequence ID" value="AVR46686.1"/>
    <property type="molecule type" value="Genomic_DNA"/>
</dbReference>
<evidence type="ECO:0000313" key="3">
    <source>
        <dbReference type="Proteomes" id="UP000241507"/>
    </source>
</evidence>
<accession>A0A2R3Z8T8</accession>
<keyword evidence="1" id="KW-0732">Signal</keyword>
<name>A0A2R3Z8T8_9FLAO</name>
<dbReference type="Proteomes" id="UP000241507">
    <property type="component" value="Chromosome"/>
</dbReference>